<comment type="cofactor">
    <cofactor evidence="1 11">
        <name>FAD</name>
        <dbReference type="ChEBI" id="CHEBI:57692"/>
    </cofactor>
</comment>
<evidence type="ECO:0000256" key="12">
    <source>
        <dbReference type="SAM" id="MobiDB-lite"/>
    </source>
</evidence>
<dbReference type="FunFam" id="3.50.50.60:FF:000585">
    <property type="entry name" value="tRNA uridine 5-carboxymethylaminomethyl modification enzyme MnmG"/>
    <property type="match status" value="1"/>
</dbReference>
<evidence type="ECO:0000256" key="10">
    <source>
        <dbReference type="ARBA" id="ARBA00031800"/>
    </source>
</evidence>
<dbReference type="NCBIfam" id="TIGR00136">
    <property type="entry name" value="mnmG_gidA"/>
    <property type="match status" value="1"/>
</dbReference>
<comment type="subcellular location">
    <subcellularLocation>
        <location evidence="11">Cytoplasm</location>
    </subcellularLocation>
</comment>
<feature type="domain" description="tRNA uridine 5-carboxymethylaminomethyl modification enzyme C-terminal subdomain" evidence="13">
    <location>
        <begin position="545"/>
        <end position="615"/>
    </location>
</feature>
<keyword evidence="7 11" id="KW-0274">FAD</keyword>
<dbReference type="SUPFAM" id="SSF51905">
    <property type="entry name" value="FAD/NAD(P)-binding domain"/>
    <property type="match status" value="1"/>
</dbReference>
<organism evidence="14 15">
    <name type="scientific">Deinococcus psychrotolerans</name>
    <dbReference type="NCBI Taxonomy" id="2489213"/>
    <lineage>
        <taxon>Bacteria</taxon>
        <taxon>Thermotogati</taxon>
        <taxon>Deinococcota</taxon>
        <taxon>Deinococci</taxon>
        <taxon>Deinococcales</taxon>
        <taxon>Deinococcaceae</taxon>
        <taxon>Deinococcus</taxon>
    </lineage>
</organism>
<dbReference type="HAMAP" id="MF_00129">
    <property type="entry name" value="MnmG_GidA"/>
    <property type="match status" value="1"/>
</dbReference>
<evidence type="ECO:0000313" key="15">
    <source>
        <dbReference type="Proteomes" id="UP000276417"/>
    </source>
</evidence>
<comment type="function">
    <text evidence="11">NAD-binding protein involved in the addition of a carboxymethylaminomethyl (cmnm) group at the wobble position (U34) of certain tRNAs, forming tRNA-cmnm(5)s(2)U34.</text>
</comment>
<evidence type="ECO:0000256" key="2">
    <source>
        <dbReference type="ARBA" id="ARBA00007653"/>
    </source>
</evidence>
<dbReference type="Gene3D" id="3.50.50.60">
    <property type="entry name" value="FAD/NAD(P)-binding domain"/>
    <property type="match status" value="2"/>
</dbReference>
<evidence type="ECO:0000256" key="3">
    <source>
        <dbReference type="ARBA" id="ARBA00020461"/>
    </source>
</evidence>
<dbReference type="Gene3D" id="1.10.10.1800">
    <property type="entry name" value="tRNA uridine 5-carboxymethylaminomethyl modification enzyme MnmG/GidA"/>
    <property type="match status" value="1"/>
</dbReference>
<feature type="binding site" evidence="11">
    <location>
        <begin position="31"/>
        <end position="36"/>
    </location>
    <ligand>
        <name>FAD</name>
        <dbReference type="ChEBI" id="CHEBI:57692"/>
    </ligand>
</feature>
<evidence type="ECO:0000256" key="5">
    <source>
        <dbReference type="ARBA" id="ARBA00022630"/>
    </source>
</evidence>
<dbReference type="SMART" id="SM01228">
    <property type="entry name" value="GIDA_assoc_3"/>
    <property type="match status" value="1"/>
</dbReference>
<dbReference type="PRINTS" id="PR00368">
    <property type="entry name" value="FADPNR"/>
</dbReference>
<dbReference type="InterPro" id="IPR026904">
    <property type="entry name" value="MnmG_C"/>
</dbReference>
<keyword evidence="6 11" id="KW-0819">tRNA processing</keyword>
<dbReference type="AlphaFoldDB" id="A0A3G8YP16"/>
<dbReference type="PROSITE" id="PS01281">
    <property type="entry name" value="GIDA_2"/>
    <property type="match status" value="1"/>
</dbReference>
<dbReference type="Pfam" id="PF21680">
    <property type="entry name" value="GIDA_C_1st"/>
    <property type="match status" value="1"/>
</dbReference>
<keyword evidence="15" id="KW-1185">Reference proteome</keyword>
<sequence>MTARPPLSAPSTSSSPALHLSKPRWNVIVIGGGHAGIEAAWAAAKFGPVALLVSNPATIGRMPCNPAVGGPGKSQMVFEIEALGGLMPRLADATAIHTRVLNASKGPAVQSLRVQNERDAYAEHAQEYLLNTPNLEVVRGEAADLEADGEGWQVVTTDGRRLAARSVVIAAGTFLRGLTWYGRQSRAEGRQGEPPSRFLSAPLARAGHVLKRYKTGTPPRVRADAVNFSELLEVPADPNPRGFTGTPGPNATLSPTWQTHTTPETHRLIQENLHESPMYSGDIEGLGPRYCPSIEDKVVRFAHHDRHLLFVEPEGLETSEVYLQGFSSSLPPRLQDVLVRSLPGFVRAVIHRYAYAVEYDVVDSTELTLHLESRLLPGIFTAGQLNGTSGYEEAAAQGLVAGTAAARRSLGLAQDPQQAPIVSRETSYIGVMLDDLVFKGSDEPYRMMTSRVEHRLLLRQDNADERISEQAYHLGLIDEQRLRAVEQKYQKITAGAESLSKQRIQGQTGDAWLRRPEMSLADLEAVGFKLPELSSTEREALEIRVKYAGYIQRTERRLLAEDRARELSLVGVDFSAVCALSNEAREKLRRSQPQTLAQASRLPGVRHGDVSSLLIHLKQRERVSRETT</sequence>
<feature type="region of interest" description="Disordered" evidence="12">
    <location>
        <begin position="236"/>
        <end position="255"/>
    </location>
</feature>
<evidence type="ECO:0000256" key="6">
    <source>
        <dbReference type="ARBA" id="ARBA00022694"/>
    </source>
</evidence>
<dbReference type="Pfam" id="PF13932">
    <property type="entry name" value="SAM_GIDA_C"/>
    <property type="match status" value="1"/>
</dbReference>
<evidence type="ECO:0000256" key="1">
    <source>
        <dbReference type="ARBA" id="ARBA00001974"/>
    </source>
</evidence>
<keyword evidence="5 11" id="KW-0285">Flavoprotein</keyword>
<dbReference type="GO" id="GO:0050660">
    <property type="term" value="F:flavin adenine dinucleotide binding"/>
    <property type="evidence" value="ECO:0007669"/>
    <property type="project" value="UniProtKB-UniRule"/>
</dbReference>
<dbReference type="InterPro" id="IPR047001">
    <property type="entry name" value="MnmG_C_subdom"/>
</dbReference>
<comment type="caution">
    <text evidence="11">Lacks conserved residue(s) required for the propagation of feature annotation.</text>
</comment>
<dbReference type="InterPro" id="IPR044920">
    <property type="entry name" value="MnmG_C_subdom_sf"/>
</dbReference>
<dbReference type="GO" id="GO:0002098">
    <property type="term" value="P:tRNA wobble uridine modification"/>
    <property type="evidence" value="ECO:0007669"/>
    <property type="project" value="InterPro"/>
</dbReference>
<dbReference type="InterPro" id="IPR020595">
    <property type="entry name" value="MnmG-rel_CS"/>
</dbReference>
<dbReference type="Gene3D" id="1.10.150.570">
    <property type="entry name" value="GidA associated domain, C-terminal subdomain"/>
    <property type="match status" value="1"/>
</dbReference>
<evidence type="ECO:0000256" key="4">
    <source>
        <dbReference type="ARBA" id="ARBA00022490"/>
    </source>
</evidence>
<reference evidence="14 15" key="1">
    <citation type="submission" date="2018-11" db="EMBL/GenBank/DDBJ databases">
        <title>Deinococcus shelandsis sp. nov., isolated from South Shetland Islands soil of Antarctica.</title>
        <authorList>
            <person name="Tian J."/>
        </authorList>
    </citation>
    <scope>NUCLEOTIDE SEQUENCE [LARGE SCALE GENOMIC DNA]</scope>
    <source>
        <strain evidence="14 15">S14-83T</strain>
    </source>
</reference>
<dbReference type="Proteomes" id="UP000276417">
    <property type="component" value="Chromosome 1"/>
</dbReference>
<dbReference type="InterPro" id="IPR004416">
    <property type="entry name" value="MnmG"/>
</dbReference>
<evidence type="ECO:0000259" key="13">
    <source>
        <dbReference type="SMART" id="SM01228"/>
    </source>
</evidence>
<comment type="subunit">
    <text evidence="9 11">Homodimer. Heterotetramer of two MnmE and two MnmG subunits.</text>
</comment>
<accession>A0A3G8YP16</accession>
<dbReference type="EMBL" id="CP034183">
    <property type="protein sequence ID" value="AZI42886.1"/>
    <property type="molecule type" value="Genomic_DNA"/>
</dbReference>
<keyword evidence="8 11" id="KW-0520">NAD</keyword>
<evidence type="ECO:0000256" key="7">
    <source>
        <dbReference type="ARBA" id="ARBA00022827"/>
    </source>
</evidence>
<dbReference type="GO" id="GO:0030488">
    <property type="term" value="P:tRNA methylation"/>
    <property type="evidence" value="ECO:0007669"/>
    <property type="project" value="TreeGrafter"/>
</dbReference>
<gene>
    <name evidence="11 14" type="primary">mnmG</name>
    <name evidence="11" type="synonym">gidA</name>
    <name evidence="14" type="ORF">EHF33_09095</name>
</gene>
<evidence type="ECO:0000256" key="11">
    <source>
        <dbReference type="HAMAP-Rule" id="MF_00129"/>
    </source>
</evidence>
<dbReference type="PANTHER" id="PTHR11806:SF0">
    <property type="entry name" value="PROTEIN MTO1 HOMOLOG, MITOCHONDRIAL"/>
    <property type="match status" value="1"/>
</dbReference>
<dbReference type="Pfam" id="PF01134">
    <property type="entry name" value="GIDA"/>
    <property type="match status" value="1"/>
</dbReference>
<name>A0A3G8YP16_9DEIO</name>
<proteinExistence type="inferred from homology"/>
<dbReference type="InterPro" id="IPR002218">
    <property type="entry name" value="MnmG-rel"/>
</dbReference>
<dbReference type="InterPro" id="IPR049312">
    <property type="entry name" value="GIDA_C_N"/>
</dbReference>
<dbReference type="PANTHER" id="PTHR11806">
    <property type="entry name" value="GLUCOSE INHIBITED DIVISION PROTEIN A"/>
    <property type="match status" value="1"/>
</dbReference>
<dbReference type="RefSeq" id="WP_124870339.1">
    <property type="nucleotide sequence ID" value="NZ_CP034183.1"/>
</dbReference>
<protein>
    <recommendedName>
        <fullName evidence="3 11">tRNA uridine 5-carboxymethylaminomethyl modification enzyme MnmG</fullName>
    </recommendedName>
    <alternativeName>
        <fullName evidence="10 11">Glucose-inhibited division protein A</fullName>
    </alternativeName>
</protein>
<keyword evidence="4 11" id="KW-0963">Cytoplasm</keyword>
<dbReference type="PROSITE" id="PS01280">
    <property type="entry name" value="GIDA_1"/>
    <property type="match status" value="1"/>
</dbReference>
<dbReference type="GO" id="GO:0005829">
    <property type="term" value="C:cytosol"/>
    <property type="evidence" value="ECO:0007669"/>
    <property type="project" value="TreeGrafter"/>
</dbReference>
<dbReference type="OrthoDB" id="9815560at2"/>
<feature type="binding site" evidence="11">
    <location>
        <begin position="287"/>
        <end position="301"/>
    </location>
    <ligand>
        <name>NAD(+)</name>
        <dbReference type="ChEBI" id="CHEBI:57540"/>
    </ligand>
</feature>
<dbReference type="InterPro" id="IPR036188">
    <property type="entry name" value="FAD/NAD-bd_sf"/>
</dbReference>
<evidence type="ECO:0000256" key="9">
    <source>
        <dbReference type="ARBA" id="ARBA00025948"/>
    </source>
</evidence>
<dbReference type="KEGG" id="dph:EHF33_09095"/>
<evidence type="ECO:0000256" key="8">
    <source>
        <dbReference type="ARBA" id="ARBA00023027"/>
    </source>
</evidence>
<evidence type="ECO:0000313" key="14">
    <source>
        <dbReference type="EMBL" id="AZI42886.1"/>
    </source>
</evidence>
<comment type="similarity">
    <text evidence="2 11">Belongs to the MnmG family.</text>
</comment>
<dbReference type="PRINTS" id="PR00411">
    <property type="entry name" value="PNDRDTASEI"/>
</dbReference>
<dbReference type="InterPro" id="IPR040131">
    <property type="entry name" value="MnmG_N"/>
</dbReference>